<evidence type="ECO:0000256" key="6">
    <source>
        <dbReference type="ARBA" id="ARBA00023136"/>
    </source>
</evidence>
<dbReference type="HOGENOM" id="CLU_018765_3_0_6"/>
<dbReference type="STRING" id="767434.Fraau_1557"/>
<feature type="domain" description="Mce/MlaD" evidence="9">
    <location>
        <begin position="298"/>
        <end position="404"/>
    </location>
</feature>
<keyword evidence="3" id="KW-0997">Cell inner membrane</keyword>
<keyword evidence="2" id="KW-1003">Cell membrane</keyword>
<dbReference type="InterPro" id="IPR003399">
    <property type="entry name" value="Mce/MlaD"/>
</dbReference>
<protein>
    <submittedName>
        <fullName evidence="10">Qaraquat-inducible protein B</fullName>
    </submittedName>
</protein>
<evidence type="ECO:0000256" key="4">
    <source>
        <dbReference type="ARBA" id="ARBA00022692"/>
    </source>
</evidence>
<organism evidence="10 11">
    <name type="scientific">Frateuria aurantia (strain ATCC 33424 / DSM 6220 / KCTC 2777 / LMG 1558 / NBRC 3245 / NCIMB 13370)</name>
    <name type="common">Acetobacter aurantius</name>
    <dbReference type="NCBI Taxonomy" id="767434"/>
    <lineage>
        <taxon>Bacteria</taxon>
        <taxon>Pseudomonadati</taxon>
        <taxon>Pseudomonadota</taxon>
        <taxon>Gammaproteobacteria</taxon>
        <taxon>Lysobacterales</taxon>
        <taxon>Rhodanobacteraceae</taxon>
        <taxon>Frateuria</taxon>
    </lineage>
</organism>
<keyword evidence="5 8" id="KW-1133">Transmembrane helix</keyword>
<evidence type="ECO:0000313" key="11">
    <source>
        <dbReference type="Proteomes" id="UP000005234"/>
    </source>
</evidence>
<evidence type="ECO:0000259" key="9">
    <source>
        <dbReference type="Pfam" id="PF02470"/>
    </source>
</evidence>
<dbReference type="InterPro" id="IPR051800">
    <property type="entry name" value="PqiA-PqiB_transport"/>
</dbReference>
<sequence>MDPNNPQGTGSGDVPTPIIKRRSWSDYLIWLLPALVAVIGLSLLIHGWLSRGPSIDITFQTADGLDTNKTQVKYKNVVIGTASNIRLSPDRDHVVVTVDLNDDAAKFATKGSRFWVVRPRIGAGGVSGVGTLFSGSFIAADVGNTQIQQTHFKGLETPPSVLHGVPGKQFVLHADDLGSLDIGSPIYYRRIQVGHVASYELDPDGRHVSLRVFIDSPNDKYVTGDTRFWNASGFDVALGSDGLKVQTQSLTSILAGGIAFGQPMRRVQPPAADENASFQLFGDQATAMAPPDGEPMYVHFDFPHPLRGLKTGADVEFLGIHVGKVVNLGLNYDAGKHTFPQLVGAVIYPQRLGKAYEQLQQAVGKHGAEPAMSEIFSRMIEHGLRAQAKSGNLLTGQLYITIDFVPHATPVAFDKNRQPLDIPTAPGGLDHLQDEVGEIVAKVNKMPFQQIGEHLNDSLAGLSTMLKNVNADTLPQLNKTLASAQQTMGTANNAFASDSPLQQGLGGSLHQLQRAAESLRSLTDYLGRYPQALLRGRPADPAYKATPAARSSETPRSQP</sequence>
<keyword evidence="11" id="KW-1185">Reference proteome</keyword>
<evidence type="ECO:0000256" key="7">
    <source>
        <dbReference type="SAM" id="MobiDB-lite"/>
    </source>
</evidence>
<dbReference type="OrthoDB" id="9806984at2"/>
<evidence type="ECO:0000256" key="8">
    <source>
        <dbReference type="SAM" id="Phobius"/>
    </source>
</evidence>
<keyword evidence="4 8" id="KW-0812">Transmembrane</keyword>
<dbReference type="GO" id="GO:0005886">
    <property type="term" value="C:plasma membrane"/>
    <property type="evidence" value="ECO:0007669"/>
    <property type="project" value="UniProtKB-SubCell"/>
</dbReference>
<keyword evidence="6 8" id="KW-0472">Membrane</keyword>
<dbReference type="Pfam" id="PF02470">
    <property type="entry name" value="MlaD"/>
    <property type="match status" value="3"/>
</dbReference>
<dbReference type="eggNOG" id="COG1463">
    <property type="taxonomic scope" value="Bacteria"/>
</dbReference>
<dbReference type="KEGG" id="fau:Fraau_1557"/>
<dbReference type="RefSeq" id="WP_014402981.1">
    <property type="nucleotide sequence ID" value="NC_017033.1"/>
</dbReference>
<evidence type="ECO:0000256" key="2">
    <source>
        <dbReference type="ARBA" id="ARBA00022475"/>
    </source>
</evidence>
<evidence type="ECO:0000256" key="3">
    <source>
        <dbReference type="ARBA" id="ARBA00022519"/>
    </source>
</evidence>
<dbReference type="EMBL" id="CP003350">
    <property type="protein sequence ID" value="AFC85976.1"/>
    <property type="molecule type" value="Genomic_DNA"/>
</dbReference>
<feature type="domain" description="Mce/MlaD" evidence="9">
    <location>
        <begin position="167"/>
        <end position="227"/>
    </location>
</feature>
<dbReference type="AlphaFoldDB" id="H8L6I7"/>
<dbReference type="Proteomes" id="UP000005234">
    <property type="component" value="Chromosome"/>
</dbReference>
<accession>H8L6I7</accession>
<feature type="domain" description="Mce/MlaD" evidence="9">
    <location>
        <begin position="52"/>
        <end position="140"/>
    </location>
</feature>
<dbReference type="PANTHER" id="PTHR30462">
    <property type="entry name" value="INTERMEMBRANE TRANSPORT PROTEIN PQIB-RELATED"/>
    <property type="match status" value="1"/>
</dbReference>
<comment type="subcellular location">
    <subcellularLocation>
        <location evidence="1">Cell inner membrane</location>
    </subcellularLocation>
</comment>
<gene>
    <name evidence="10" type="ordered locus">Fraau_1557</name>
</gene>
<feature type="compositionally biased region" description="Polar residues" evidence="7">
    <location>
        <begin position="549"/>
        <end position="559"/>
    </location>
</feature>
<evidence type="ECO:0000256" key="5">
    <source>
        <dbReference type="ARBA" id="ARBA00022989"/>
    </source>
</evidence>
<dbReference type="PANTHER" id="PTHR30462:SF0">
    <property type="entry name" value="INTERMEMBRANE TRANSPORT PROTEIN YEBT"/>
    <property type="match status" value="1"/>
</dbReference>
<name>H8L6I7_FRAAD</name>
<evidence type="ECO:0000256" key="1">
    <source>
        <dbReference type="ARBA" id="ARBA00004533"/>
    </source>
</evidence>
<proteinExistence type="predicted"/>
<evidence type="ECO:0000313" key="10">
    <source>
        <dbReference type="EMBL" id="AFC85976.1"/>
    </source>
</evidence>
<reference evidence="10" key="1">
    <citation type="submission" date="2012-02" db="EMBL/GenBank/DDBJ databases">
        <title>The complete genome of Frateuria aurantia DSM 6220.</title>
        <authorList>
            <consortium name="US DOE Joint Genome Institute (JGI-PGF)"/>
            <person name="Lucas S."/>
            <person name="Copeland A."/>
            <person name="Lapidus A."/>
            <person name="Glavina del Rio T."/>
            <person name="Dalin E."/>
            <person name="Tice H."/>
            <person name="Bruce D."/>
            <person name="Goodwin L."/>
            <person name="Pitluck S."/>
            <person name="Peters L."/>
            <person name="Ovchinnikova G."/>
            <person name="Teshima H."/>
            <person name="Kyrpides N."/>
            <person name="Mavromatis K."/>
            <person name="Ivanova N."/>
            <person name="Brettin T."/>
            <person name="Detter J.C."/>
            <person name="Han C."/>
            <person name="Larimer F."/>
            <person name="Land M."/>
            <person name="Hauser L."/>
            <person name="Markowitz V."/>
            <person name="Cheng J.-F."/>
            <person name="Hugenholtz P."/>
            <person name="Woyke T."/>
            <person name="Wu D."/>
            <person name="Brambilla E."/>
            <person name="Klenk H.-P."/>
            <person name="Eisen J.A."/>
        </authorList>
    </citation>
    <scope>NUCLEOTIDE SEQUENCE</scope>
    <source>
        <strain evidence="10">DSM 6220</strain>
    </source>
</reference>
<feature type="transmembrane region" description="Helical" evidence="8">
    <location>
        <begin position="27"/>
        <end position="49"/>
    </location>
</feature>
<dbReference type="eggNOG" id="COG3008">
    <property type="taxonomic scope" value="Bacteria"/>
</dbReference>
<feature type="region of interest" description="Disordered" evidence="7">
    <location>
        <begin position="537"/>
        <end position="559"/>
    </location>
</feature>